<keyword evidence="7 10" id="KW-0503">Monooxygenase</keyword>
<dbReference type="PANTHER" id="PTHR24305:SF107">
    <property type="entry name" value="P450, PUTATIVE (EUROFUNG)-RELATED"/>
    <property type="match status" value="1"/>
</dbReference>
<keyword evidence="5" id="KW-0560">Oxidoreductase</keyword>
<keyword evidence="9" id="KW-0472">Membrane</keyword>
<evidence type="ECO:0000256" key="1">
    <source>
        <dbReference type="ARBA" id="ARBA00001971"/>
    </source>
</evidence>
<keyword evidence="4 8" id="KW-0479">Metal-binding</keyword>
<gene>
    <name evidence="10" type="primary">stcS-1</name>
    <name evidence="10" type="ORF">C8035_v006498</name>
</gene>
<dbReference type="EMBL" id="QAPG01000028">
    <property type="protein sequence ID" value="TDZ36918.1"/>
    <property type="molecule type" value="Genomic_DNA"/>
</dbReference>
<keyword evidence="3 8" id="KW-0349">Heme</keyword>
<feature type="binding site" description="axial binding residue" evidence="8">
    <location>
        <position position="482"/>
    </location>
    <ligand>
        <name>heme</name>
        <dbReference type="ChEBI" id="CHEBI:30413"/>
    </ligand>
    <ligandPart>
        <name>Fe</name>
        <dbReference type="ChEBI" id="CHEBI:18248"/>
    </ligandPart>
</feature>
<dbReference type="Gene3D" id="1.10.630.10">
    <property type="entry name" value="Cytochrome P450"/>
    <property type="match status" value="1"/>
</dbReference>
<name>A0A4R8QDW5_9PEZI</name>
<comment type="cofactor">
    <cofactor evidence="1 8">
        <name>heme</name>
        <dbReference type="ChEBI" id="CHEBI:30413"/>
    </cofactor>
</comment>
<evidence type="ECO:0000256" key="9">
    <source>
        <dbReference type="SAM" id="Phobius"/>
    </source>
</evidence>
<evidence type="ECO:0000256" key="5">
    <source>
        <dbReference type="ARBA" id="ARBA00023002"/>
    </source>
</evidence>
<comment type="pathway">
    <text evidence="2">Secondary metabolite biosynthesis.</text>
</comment>
<accession>A0A4R8QDW5</accession>
<comment type="caution">
    <text evidence="10">The sequence shown here is derived from an EMBL/GenBank/DDBJ whole genome shotgun (WGS) entry which is preliminary data.</text>
</comment>
<reference evidence="10 11" key="1">
    <citation type="submission" date="2018-11" db="EMBL/GenBank/DDBJ databases">
        <title>Genome sequence and assembly of Colletotrichum spinosum.</title>
        <authorList>
            <person name="Gan P."/>
            <person name="Shirasu K."/>
        </authorList>
    </citation>
    <scope>NUCLEOTIDE SEQUENCE [LARGE SCALE GENOMIC DNA]</scope>
    <source>
        <strain evidence="10 11">CBS 515.97</strain>
    </source>
</reference>
<proteinExistence type="predicted"/>
<dbReference type="PRINTS" id="PR00463">
    <property type="entry name" value="EP450I"/>
</dbReference>
<dbReference type="PRINTS" id="PR00385">
    <property type="entry name" value="P450"/>
</dbReference>
<dbReference type="InterPro" id="IPR002401">
    <property type="entry name" value="Cyt_P450_E_grp-I"/>
</dbReference>
<evidence type="ECO:0000256" key="7">
    <source>
        <dbReference type="ARBA" id="ARBA00023033"/>
    </source>
</evidence>
<dbReference type="InterPro" id="IPR001128">
    <property type="entry name" value="Cyt_P450"/>
</dbReference>
<dbReference type="SUPFAM" id="SSF48264">
    <property type="entry name" value="Cytochrome P450"/>
    <property type="match status" value="1"/>
</dbReference>
<keyword evidence="9" id="KW-1133">Transmembrane helix</keyword>
<dbReference type="InterPro" id="IPR050121">
    <property type="entry name" value="Cytochrome_P450_monoxygenase"/>
</dbReference>
<dbReference type="PANTHER" id="PTHR24305">
    <property type="entry name" value="CYTOCHROME P450"/>
    <property type="match status" value="1"/>
</dbReference>
<keyword evidence="11" id="KW-1185">Reference proteome</keyword>
<organism evidence="10 11">
    <name type="scientific">Colletotrichum spinosum</name>
    <dbReference type="NCBI Taxonomy" id="1347390"/>
    <lineage>
        <taxon>Eukaryota</taxon>
        <taxon>Fungi</taxon>
        <taxon>Dikarya</taxon>
        <taxon>Ascomycota</taxon>
        <taxon>Pezizomycotina</taxon>
        <taxon>Sordariomycetes</taxon>
        <taxon>Hypocreomycetidae</taxon>
        <taxon>Glomerellales</taxon>
        <taxon>Glomerellaceae</taxon>
        <taxon>Colletotrichum</taxon>
        <taxon>Colletotrichum orbiculare species complex</taxon>
    </lineage>
</organism>
<dbReference type="CDD" id="cd11051">
    <property type="entry name" value="CYP59-like"/>
    <property type="match status" value="1"/>
</dbReference>
<dbReference type="GO" id="GO:0005506">
    <property type="term" value="F:iron ion binding"/>
    <property type="evidence" value="ECO:0007669"/>
    <property type="project" value="InterPro"/>
</dbReference>
<sequence>MDSLIPLLFRSLAVATLVVFAVWLTYVVKLLRLHRGRMAEFKRQGLPVLPHSFLFGNLLEAKKAFDTLPAGVHANYVLAKLSESYTNGLFYMDTWPMADPMILVTDPEMAHQAVYHPVSGSQKPPMLQGWFQPITGGPSQFDTNGRTWKHLQNLFSPSFSNNNITAEVPVIIDAISAFTEKLRDQARKGDLFRIEPLALNLITDIIGQVLLNIRLDTQNQAHPLAESMKGQLKLKFTSHKPENILARIDPILIFRTWNGGRVLDNHIKKQINARFQVLRDNKTHNREKAEKFQSVLDSAIEHWLAQPQNAGHQHLDADYLRVMTRNMRMFFFAGYDSSASAIVYCFHSIYSRPDVLAKVRAEHDDVFGNDFGLTPAKIVENPSLLNALPYTTACIKESLRMFPPAGGIRQGSPDLVLKDAEGNLYPTEGIAVTILHWAVGRNPRYWPCPDDFIPERWLVTEGHELYPPKGGWRIFEYGSRLCVGQQLVMTEVKVVLACVIREFDMANCYAELDGDTKIDISGLGGQRAFMVEAGSAHPTDGYPCRVKMKQSARA</sequence>
<dbReference type="AlphaFoldDB" id="A0A4R8QDW5"/>
<evidence type="ECO:0000256" key="3">
    <source>
        <dbReference type="ARBA" id="ARBA00022617"/>
    </source>
</evidence>
<evidence type="ECO:0000313" key="10">
    <source>
        <dbReference type="EMBL" id="TDZ36918.1"/>
    </source>
</evidence>
<keyword evidence="9" id="KW-0812">Transmembrane</keyword>
<dbReference type="GO" id="GO:0016705">
    <property type="term" value="F:oxidoreductase activity, acting on paired donors, with incorporation or reduction of molecular oxygen"/>
    <property type="evidence" value="ECO:0007669"/>
    <property type="project" value="InterPro"/>
</dbReference>
<evidence type="ECO:0000256" key="2">
    <source>
        <dbReference type="ARBA" id="ARBA00005179"/>
    </source>
</evidence>
<evidence type="ECO:0000313" key="11">
    <source>
        <dbReference type="Proteomes" id="UP000295083"/>
    </source>
</evidence>
<dbReference type="GO" id="GO:0004497">
    <property type="term" value="F:monooxygenase activity"/>
    <property type="evidence" value="ECO:0007669"/>
    <property type="project" value="UniProtKB-KW"/>
</dbReference>
<evidence type="ECO:0000256" key="8">
    <source>
        <dbReference type="PIRSR" id="PIRSR602401-1"/>
    </source>
</evidence>
<dbReference type="InterPro" id="IPR036396">
    <property type="entry name" value="Cyt_P450_sf"/>
</dbReference>
<feature type="transmembrane region" description="Helical" evidence="9">
    <location>
        <begin position="12"/>
        <end position="33"/>
    </location>
</feature>
<evidence type="ECO:0000256" key="4">
    <source>
        <dbReference type="ARBA" id="ARBA00022723"/>
    </source>
</evidence>
<dbReference type="Proteomes" id="UP000295083">
    <property type="component" value="Unassembled WGS sequence"/>
</dbReference>
<protein>
    <submittedName>
        <fullName evidence="10">Putative sterigmatocystin biosynthesis P450 monooxygenase stcS</fullName>
    </submittedName>
</protein>
<dbReference type="GO" id="GO:0020037">
    <property type="term" value="F:heme binding"/>
    <property type="evidence" value="ECO:0007669"/>
    <property type="project" value="InterPro"/>
</dbReference>
<evidence type="ECO:0000256" key="6">
    <source>
        <dbReference type="ARBA" id="ARBA00023004"/>
    </source>
</evidence>
<dbReference type="Pfam" id="PF00067">
    <property type="entry name" value="p450"/>
    <property type="match status" value="1"/>
</dbReference>
<keyword evidence="6 8" id="KW-0408">Iron</keyword>